<dbReference type="PANTHER" id="PTHR42709:SF6">
    <property type="entry name" value="UNDECAPRENYL PHOSPHATE TRANSPORTER A"/>
    <property type="match status" value="1"/>
</dbReference>
<dbReference type="InParanoid" id="Q9HKL9"/>
<accession>Q9HKL9</accession>
<protein>
    <recommendedName>
        <fullName evidence="7">VTT domain-containing protein</fullName>
    </recommendedName>
</protein>
<name>Q9HKL9_THEAC</name>
<dbReference type="Pfam" id="PF09335">
    <property type="entry name" value="VTT_dom"/>
    <property type="match status" value="1"/>
</dbReference>
<sequence length="239" mass="26419">MVISLVIVAVTATEIFEIVELPFEKTLSAISVGSLFNFSVAVVSKSGYLGVFGLMALESTFIPVPSEVILPLSGYLVYIHTFTFAAIIADAIVASMVGSFIDYYLGLYIGRPIIVKILGFFYVKEDSLVKAENWIDRWGASSVFFARFIPGIRSLISIPAGMLKMKVWVFALMTFLGSVIWSTILVYIGFKAGPYWSSAVHSFSVILDQIIIDAIFAACLAYIGYFIYLKIKTRTKPSY</sequence>
<feature type="transmembrane region" description="Helical" evidence="6">
    <location>
        <begin position="168"/>
        <end position="190"/>
    </location>
</feature>
<reference evidence="8 9" key="1">
    <citation type="journal article" date="2000" name="Nature">
        <title>The genome sequence of the thermoacidophilic scavenger Thermoplasma acidophilum.</title>
        <authorList>
            <person name="Ruepp A."/>
            <person name="Graml W."/>
            <person name="Santos-Martinez M.L."/>
            <person name="Koretke K.K."/>
            <person name="Volker C."/>
            <person name="Mewes H.W."/>
            <person name="Frishman D."/>
            <person name="Stocker S."/>
            <person name="Lupas A.N."/>
            <person name="Baumeister W."/>
        </authorList>
    </citation>
    <scope>NUCLEOTIDE SEQUENCE [LARGE SCALE GENOMIC DNA]</scope>
    <source>
        <strain evidence="9">ATCC 25905 / DSM 1728 / JCM 9062 / NBRC 15155 / AMRC-C165</strain>
    </source>
</reference>
<dbReference type="EnsemblBacteria" id="CAC11718">
    <property type="protein sequence ID" value="CAC11718"/>
    <property type="gene ID" value="CAC11718"/>
</dbReference>
<proteinExistence type="predicted"/>
<keyword evidence="5 6" id="KW-0472">Membrane</keyword>
<evidence type="ECO:0000256" key="4">
    <source>
        <dbReference type="ARBA" id="ARBA00022989"/>
    </source>
</evidence>
<feature type="domain" description="VTT" evidence="7">
    <location>
        <begin position="64"/>
        <end position="189"/>
    </location>
</feature>
<dbReference type="PANTHER" id="PTHR42709">
    <property type="entry name" value="ALKALINE PHOSPHATASE LIKE PROTEIN"/>
    <property type="match status" value="1"/>
</dbReference>
<dbReference type="PaxDb" id="273075-Ta0578"/>
<dbReference type="EMBL" id="AL445064">
    <property type="protein sequence ID" value="CAC11718.1"/>
    <property type="molecule type" value="Genomic_DNA"/>
</dbReference>
<dbReference type="DNASU" id="1456168"/>
<keyword evidence="9" id="KW-1185">Reference proteome</keyword>
<keyword evidence="4 6" id="KW-1133">Transmembrane helix</keyword>
<evidence type="ECO:0000256" key="1">
    <source>
        <dbReference type="ARBA" id="ARBA00004651"/>
    </source>
</evidence>
<feature type="transmembrane region" description="Helical" evidence="6">
    <location>
        <begin position="35"/>
        <end position="57"/>
    </location>
</feature>
<evidence type="ECO:0000256" key="6">
    <source>
        <dbReference type="SAM" id="Phobius"/>
    </source>
</evidence>
<organism evidence="8 9">
    <name type="scientific">Thermoplasma acidophilum (strain ATCC 25905 / DSM 1728 / JCM 9062 / NBRC 15155 / AMRC-C165)</name>
    <dbReference type="NCBI Taxonomy" id="273075"/>
    <lineage>
        <taxon>Archaea</taxon>
        <taxon>Methanobacteriati</taxon>
        <taxon>Thermoplasmatota</taxon>
        <taxon>Thermoplasmata</taxon>
        <taxon>Thermoplasmatales</taxon>
        <taxon>Thermoplasmataceae</taxon>
        <taxon>Thermoplasma</taxon>
    </lineage>
</organism>
<dbReference type="HOGENOM" id="CLU_044208_1_1_2"/>
<dbReference type="GO" id="GO:0005886">
    <property type="term" value="C:plasma membrane"/>
    <property type="evidence" value="ECO:0007669"/>
    <property type="project" value="UniProtKB-SubCell"/>
</dbReference>
<evidence type="ECO:0000256" key="3">
    <source>
        <dbReference type="ARBA" id="ARBA00022692"/>
    </source>
</evidence>
<feature type="transmembrane region" description="Helical" evidence="6">
    <location>
        <begin position="77"/>
        <end position="97"/>
    </location>
</feature>
<evidence type="ECO:0000256" key="2">
    <source>
        <dbReference type="ARBA" id="ARBA00022475"/>
    </source>
</evidence>
<evidence type="ECO:0000313" key="8">
    <source>
        <dbReference type="EMBL" id="CAC11718.1"/>
    </source>
</evidence>
<dbReference type="InterPro" id="IPR051311">
    <property type="entry name" value="DedA_domain"/>
</dbReference>
<feature type="transmembrane region" description="Helical" evidence="6">
    <location>
        <begin position="104"/>
        <end position="123"/>
    </location>
</feature>
<dbReference type="Proteomes" id="UP000001024">
    <property type="component" value="Chromosome"/>
</dbReference>
<evidence type="ECO:0000256" key="5">
    <source>
        <dbReference type="ARBA" id="ARBA00023136"/>
    </source>
</evidence>
<evidence type="ECO:0000259" key="7">
    <source>
        <dbReference type="Pfam" id="PF09335"/>
    </source>
</evidence>
<dbReference type="InterPro" id="IPR032816">
    <property type="entry name" value="VTT_dom"/>
</dbReference>
<gene>
    <name evidence="8" type="ordered locus">Ta0578</name>
</gene>
<keyword evidence="2" id="KW-1003">Cell membrane</keyword>
<comment type="subcellular location">
    <subcellularLocation>
        <location evidence="1">Cell membrane</location>
        <topology evidence="1">Multi-pass membrane protein</topology>
    </subcellularLocation>
</comment>
<feature type="transmembrane region" description="Helical" evidence="6">
    <location>
        <begin position="138"/>
        <end position="156"/>
    </location>
</feature>
<dbReference type="eggNOG" id="arCOG03117">
    <property type="taxonomic scope" value="Archaea"/>
</dbReference>
<evidence type="ECO:0000313" key="9">
    <source>
        <dbReference type="Proteomes" id="UP000001024"/>
    </source>
</evidence>
<keyword evidence="3 6" id="KW-0812">Transmembrane</keyword>
<dbReference type="AlphaFoldDB" id="Q9HKL9"/>
<dbReference type="KEGG" id="tac:Ta0578"/>
<feature type="transmembrane region" description="Helical" evidence="6">
    <location>
        <begin position="210"/>
        <end position="229"/>
    </location>
</feature>